<evidence type="ECO:0000256" key="1">
    <source>
        <dbReference type="ARBA" id="ARBA00022801"/>
    </source>
</evidence>
<name>A0A6P4D259_ARADU</name>
<reference evidence="4" key="1">
    <citation type="journal article" date="2016" name="Nat. Genet.">
        <title>The genome sequences of Arachis duranensis and Arachis ipaensis, the diploid ancestors of cultivated peanut.</title>
        <authorList>
            <person name="Bertioli D.J."/>
            <person name="Cannon S.B."/>
            <person name="Froenicke L."/>
            <person name="Huang G."/>
            <person name="Farmer A.D."/>
            <person name="Cannon E.K."/>
            <person name="Liu X."/>
            <person name="Gao D."/>
            <person name="Clevenger J."/>
            <person name="Dash S."/>
            <person name="Ren L."/>
            <person name="Moretzsohn M.C."/>
            <person name="Shirasawa K."/>
            <person name="Huang W."/>
            <person name="Vidigal B."/>
            <person name="Abernathy B."/>
            <person name="Chu Y."/>
            <person name="Niederhuth C.E."/>
            <person name="Umale P."/>
            <person name="Araujo A.C."/>
            <person name="Kozik A."/>
            <person name="Kim K.D."/>
            <person name="Burow M.D."/>
            <person name="Varshney R.K."/>
            <person name="Wang X."/>
            <person name="Zhang X."/>
            <person name="Barkley N."/>
            <person name="Guimaraes P.M."/>
            <person name="Isobe S."/>
            <person name="Guo B."/>
            <person name="Liao B."/>
            <person name="Stalker H.T."/>
            <person name="Schmitz R.J."/>
            <person name="Scheffler B.E."/>
            <person name="Leal-Bertioli S.C."/>
            <person name="Xun X."/>
            <person name="Jackson S.A."/>
            <person name="Michelmore R."/>
            <person name="Ozias-Akins P."/>
        </authorList>
    </citation>
    <scope>NUCLEOTIDE SEQUENCE [LARGE SCALE GENOMIC DNA]</scope>
    <source>
        <strain evidence="4">cv. V14167</strain>
    </source>
</reference>
<dbReference type="Gene3D" id="2.40.70.10">
    <property type="entry name" value="Acid Proteases"/>
    <property type="match status" value="1"/>
</dbReference>
<dbReference type="InterPro" id="IPR001995">
    <property type="entry name" value="Peptidase_A2_cat"/>
</dbReference>
<sequence>MPKEHSKDGGPTKPFKPFPWVGKFTNYTPLTALIVEVYQQIADQGILSKPRQLKDRTGGNKNLYCDYHKGFGHKTQDCFDLKDALEEAICEGKLTEFSQFIREPRSRERNRSDEDRGRTVKPRQEPEEDNDRGLTIVNVVVGRDAAPRSKLVAKKYAKVLAVSSATHGPSPRRVPVISFAPGDRSFDDMPGNPPMVITARVGIGLVKQILVDTGADSNIMFRNVFDALGLREADLKTHQHGVVGLGDNFIKPDGIISLPVSIGGGQGKRSLMAKFVVLRDSMTFNLILGRKTINEFAVVICTKILIMKFEANNGWVGSIKGDLHVRQCQLLPKKEVEGGIWGFPSRSGR</sequence>
<dbReference type="Proteomes" id="UP000515211">
    <property type="component" value="Chromosome 4"/>
</dbReference>
<feature type="compositionally biased region" description="Basic and acidic residues" evidence="2">
    <location>
        <begin position="104"/>
        <end position="125"/>
    </location>
</feature>
<dbReference type="AlphaFoldDB" id="A0A6P4D259"/>
<evidence type="ECO:0000313" key="4">
    <source>
        <dbReference type="Proteomes" id="UP000515211"/>
    </source>
</evidence>
<dbReference type="GO" id="GO:0004190">
    <property type="term" value="F:aspartic-type endopeptidase activity"/>
    <property type="evidence" value="ECO:0007669"/>
    <property type="project" value="InterPro"/>
</dbReference>
<dbReference type="PANTHER" id="PTHR33240">
    <property type="entry name" value="OS08G0508500 PROTEIN"/>
    <property type="match status" value="1"/>
</dbReference>
<dbReference type="PROSITE" id="PS50175">
    <property type="entry name" value="ASP_PROT_RETROV"/>
    <property type="match status" value="1"/>
</dbReference>
<feature type="domain" description="Peptidase A2" evidence="3">
    <location>
        <begin position="207"/>
        <end position="246"/>
    </location>
</feature>
<dbReference type="GO" id="GO:0006508">
    <property type="term" value="P:proteolysis"/>
    <property type="evidence" value="ECO:0007669"/>
    <property type="project" value="InterPro"/>
</dbReference>
<dbReference type="RefSeq" id="XP_015961193.1">
    <property type="nucleotide sequence ID" value="XM_016105707.1"/>
</dbReference>
<dbReference type="SUPFAM" id="SSF50630">
    <property type="entry name" value="Acid proteases"/>
    <property type="match status" value="1"/>
</dbReference>
<evidence type="ECO:0000259" key="3">
    <source>
        <dbReference type="PROSITE" id="PS50175"/>
    </source>
</evidence>
<evidence type="ECO:0000256" key="2">
    <source>
        <dbReference type="SAM" id="MobiDB-lite"/>
    </source>
</evidence>
<gene>
    <name evidence="5" type="primary">LOC107485192</name>
</gene>
<protein>
    <submittedName>
        <fullName evidence="5">Uncharacterized protein LOC107485192</fullName>
    </submittedName>
</protein>
<dbReference type="CDD" id="cd00303">
    <property type="entry name" value="retropepsin_like"/>
    <property type="match status" value="1"/>
</dbReference>
<evidence type="ECO:0000313" key="5">
    <source>
        <dbReference type="RefSeq" id="XP_015961193.1"/>
    </source>
</evidence>
<keyword evidence="4" id="KW-1185">Reference proteome</keyword>
<keyword evidence="1" id="KW-0378">Hydrolase</keyword>
<dbReference type="InterPro" id="IPR021109">
    <property type="entry name" value="Peptidase_aspartic_dom_sf"/>
</dbReference>
<dbReference type="GeneID" id="107485192"/>
<accession>A0A6P4D259</accession>
<feature type="region of interest" description="Disordered" evidence="2">
    <location>
        <begin position="104"/>
        <end position="131"/>
    </location>
</feature>
<organism evidence="4 5">
    <name type="scientific">Arachis duranensis</name>
    <name type="common">Wild peanut</name>
    <dbReference type="NCBI Taxonomy" id="130453"/>
    <lineage>
        <taxon>Eukaryota</taxon>
        <taxon>Viridiplantae</taxon>
        <taxon>Streptophyta</taxon>
        <taxon>Embryophyta</taxon>
        <taxon>Tracheophyta</taxon>
        <taxon>Spermatophyta</taxon>
        <taxon>Magnoliopsida</taxon>
        <taxon>eudicotyledons</taxon>
        <taxon>Gunneridae</taxon>
        <taxon>Pentapetalae</taxon>
        <taxon>rosids</taxon>
        <taxon>fabids</taxon>
        <taxon>Fabales</taxon>
        <taxon>Fabaceae</taxon>
        <taxon>Papilionoideae</taxon>
        <taxon>50 kb inversion clade</taxon>
        <taxon>dalbergioids sensu lato</taxon>
        <taxon>Dalbergieae</taxon>
        <taxon>Pterocarpus clade</taxon>
        <taxon>Arachis</taxon>
    </lineage>
</organism>
<proteinExistence type="predicted"/>
<dbReference type="KEGG" id="adu:107485192"/>
<reference evidence="5" key="2">
    <citation type="submission" date="2025-08" db="UniProtKB">
        <authorList>
            <consortium name="RefSeq"/>
        </authorList>
    </citation>
    <scope>IDENTIFICATION</scope>
    <source>
        <tissue evidence="5">Whole plant</tissue>
    </source>
</reference>
<dbReference type="PANTHER" id="PTHR33240:SF15">
    <property type="entry name" value="GAG-PRO-LIKE PROTEIN"/>
    <property type="match status" value="1"/>
</dbReference>